<dbReference type="AlphaFoldDB" id="A0A183B419"/>
<keyword evidence="3" id="KW-1185">Reference proteome</keyword>
<sequence>MRSPLRPRNLGLLAFVGVCTIVFFTLRRGLEFGSTENSPLVEGILLSESEFDTAADDNAMVQIPPEQPRSSPPEQPRSSMDQCYQVTPLTCVFDSKASPGCYLINNVEPVVPLGLIRTQYEVSGRASSGDCFRLTPIIQVLNYF</sequence>
<evidence type="ECO:0000256" key="1">
    <source>
        <dbReference type="SAM" id="MobiDB-lite"/>
    </source>
</evidence>
<reference evidence="4" key="1">
    <citation type="submission" date="2016-06" db="UniProtKB">
        <authorList>
            <consortium name="WormBaseParasite"/>
        </authorList>
    </citation>
    <scope>IDENTIFICATION</scope>
</reference>
<evidence type="ECO:0000313" key="2">
    <source>
        <dbReference type="EMBL" id="VDP91226.1"/>
    </source>
</evidence>
<feature type="region of interest" description="Disordered" evidence="1">
    <location>
        <begin position="58"/>
        <end position="80"/>
    </location>
</feature>
<evidence type="ECO:0000313" key="3">
    <source>
        <dbReference type="Proteomes" id="UP000272942"/>
    </source>
</evidence>
<accession>A0A183B419</accession>
<name>A0A183B419_9TREM</name>
<proteinExistence type="predicted"/>
<dbReference type="WBParaSite" id="ECPE_0001399401-mRNA-1">
    <property type="protein sequence ID" value="ECPE_0001399401-mRNA-1"/>
    <property type="gene ID" value="ECPE_0001399401"/>
</dbReference>
<reference evidence="2 3" key="2">
    <citation type="submission" date="2018-11" db="EMBL/GenBank/DDBJ databases">
        <authorList>
            <consortium name="Pathogen Informatics"/>
        </authorList>
    </citation>
    <scope>NUCLEOTIDE SEQUENCE [LARGE SCALE GENOMIC DNA]</scope>
    <source>
        <strain evidence="2 3">Egypt</strain>
    </source>
</reference>
<protein>
    <submittedName>
        <fullName evidence="4">DUF3558 domain-containing protein</fullName>
    </submittedName>
</protein>
<evidence type="ECO:0000313" key="4">
    <source>
        <dbReference type="WBParaSite" id="ECPE_0001399401-mRNA-1"/>
    </source>
</evidence>
<dbReference type="Proteomes" id="UP000272942">
    <property type="component" value="Unassembled WGS sequence"/>
</dbReference>
<feature type="compositionally biased region" description="Pro residues" evidence="1">
    <location>
        <begin position="65"/>
        <end position="75"/>
    </location>
</feature>
<gene>
    <name evidence="2" type="ORF">ECPE_LOCUS13954</name>
</gene>
<dbReference type="EMBL" id="UZAN01056377">
    <property type="protein sequence ID" value="VDP91226.1"/>
    <property type="molecule type" value="Genomic_DNA"/>
</dbReference>
<organism evidence="4">
    <name type="scientific">Echinostoma caproni</name>
    <dbReference type="NCBI Taxonomy" id="27848"/>
    <lineage>
        <taxon>Eukaryota</taxon>
        <taxon>Metazoa</taxon>
        <taxon>Spiralia</taxon>
        <taxon>Lophotrochozoa</taxon>
        <taxon>Platyhelminthes</taxon>
        <taxon>Trematoda</taxon>
        <taxon>Digenea</taxon>
        <taxon>Plagiorchiida</taxon>
        <taxon>Echinostomata</taxon>
        <taxon>Echinostomatoidea</taxon>
        <taxon>Echinostomatidae</taxon>
        <taxon>Echinostoma</taxon>
    </lineage>
</organism>